<dbReference type="SUPFAM" id="SSF49562">
    <property type="entry name" value="C2 domain (Calcium/lipid-binding domain, CaLB)"/>
    <property type="match status" value="1"/>
</dbReference>
<dbReference type="InterPro" id="IPR035892">
    <property type="entry name" value="C2_domain_sf"/>
</dbReference>
<dbReference type="Pfam" id="PF00168">
    <property type="entry name" value="C2"/>
    <property type="match status" value="1"/>
</dbReference>
<organism evidence="4">
    <name type="scientific">Timema monikensis</name>
    <dbReference type="NCBI Taxonomy" id="170555"/>
    <lineage>
        <taxon>Eukaryota</taxon>
        <taxon>Metazoa</taxon>
        <taxon>Ecdysozoa</taxon>
        <taxon>Arthropoda</taxon>
        <taxon>Hexapoda</taxon>
        <taxon>Insecta</taxon>
        <taxon>Pterygota</taxon>
        <taxon>Neoptera</taxon>
        <taxon>Polyneoptera</taxon>
        <taxon>Phasmatodea</taxon>
        <taxon>Timematodea</taxon>
        <taxon>Timematoidea</taxon>
        <taxon>Timematidae</taxon>
        <taxon>Timema</taxon>
    </lineage>
</organism>
<dbReference type="PANTHER" id="PTHR46502">
    <property type="entry name" value="C2 DOMAIN-CONTAINING"/>
    <property type="match status" value="1"/>
</dbReference>
<dbReference type="FunFam" id="2.60.40.150:FF:000056">
    <property type="entry name" value="Protein kinase C epsilon"/>
    <property type="match status" value="1"/>
</dbReference>
<evidence type="ECO:0000256" key="1">
    <source>
        <dbReference type="ARBA" id="ARBA00022723"/>
    </source>
</evidence>
<proteinExistence type="predicted"/>
<dbReference type="SMART" id="SM00239">
    <property type="entry name" value="C2"/>
    <property type="match status" value="1"/>
</dbReference>
<evidence type="ECO:0000259" key="3">
    <source>
        <dbReference type="PROSITE" id="PS50004"/>
    </source>
</evidence>
<name>A0A7R9E232_9NEOP</name>
<keyword evidence="1" id="KW-0479">Metal-binding</keyword>
<dbReference type="InterPro" id="IPR000008">
    <property type="entry name" value="C2_dom"/>
</dbReference>
<dbReference type="Gene3D" id="2.60.40.150">
    <property type="entry name" value="C2 domain"/>
    <property type="match status" value="1"/>
</dbReference>
<feature type="domain" description="C2" evidence="3">
    <location>
        <begin position="1"/>
        <end position="116"/>
    </location>
</feature>
<accession>A0A7R9E232</accession>
<dbReference type="EMBL" id="OB792999">
    <property type="protein sequence ID" value="CAD7425650.1"/>
    <property type="molecule type" value="Genomic_DNA"/>
</dbReference>
<sequence>MFTGTVRVKICEACGLRPTDFQKRHNMAFGKPDDQPIDPYVSIDVDENHLDRSSTKPKTFDPVWNEYFVHEVQGAVNLWFTVFHDAAIPPDDFVANCSIPFEELVHRDREATDFWV</sequence>
<evidence type="ECO:0000313" key="4">
    <source>
        <dbReference type="EMBL" id="CAD7425650.1"/>
    </source>
</evidence>
<evidence type="ECO:0000256" key="2">
    <source>
        <dbReference type="ARBA" id="ARBA00022837"/>
    </source>
</evidence>
<dbReference type="PANTHER" id="PTHR46502:SF2">
    <property type="entry name" value="16 KDA PHLOEM PROTEIN 2"/>
    <property type="match status" value="1"/>
</dbReference>
<gene>
    <name evidence="4" type="ORF">TMSB3V08_LOCUS2556</name>
</gene>
<dbReference type="AlphaFoldDB" id="A0A7R9E232"/>
<dbReference type="GO" id="GO:0046872">
    <property type="term" value="F:metal ion binding"/>
    <property type="evidence" value="ECO:0007669"/>
    <property type="project" value="UniProtKB-KW"/>
</dbReference>
<reference evidence="4" key="1">
    <citation type="submission" date="2020-11" db="EMBL/GenBank/DDBJ databases">
        <authorList>
            <person name="Tran Van P."/>
        </authorList>
    </citation>
    <scope>NUCLEOTIDE SEQUENCE</scope>
</reference>
<dbReference type="PROSITE" id="PS50004">
    <property type="entry name" value="C2"/>
    <property type="match status" value="1"/>
</dbReference>
<dbReference type="CDD" id="cd04014">
    <property type="entry name" value="C2_PKC_epsilon"/>
    <property type="match status" value="1"/>
</dbReference>
<keyword evidence="2" id="KW-0106">Calcium</keyword>
<protein>
    <recommendedName>
        <fullName evidence="3">C2 domain-containing protein</fullName>
    </recommendedName>
</protein>